<keyword evidence="1" id="KW-0812">Transmembrane</keyword>
<evidence type="ECO:0008006" key="4">
    <source>
        <dbReference type="Google" id="ProtNLM"/>
    </source>
</evidence>
<dbReference type="AlphaFoldDB" id="A0A2M6WKV0"/>
<keyword evidence="1" id="KW-1133">Transmembrane helix</keyword>
<dbReference type="Proteomes" id="UP000229112">
    <property type="component" value="Unassembled WGS sequence"/>
</dbReference>
<feature type="non-terminal residue" evidence="2">
    <location>
        <position position="1"/>
    </location>
</feature>
<reference evidence="3" key="1">
    <citation type="submission" date="2017-09" db="EMBL/GenBank/DDBJ databases">
        <title>Depth-based differentiation of microbial function through sediment-hosted aquifers and enrichment of novel symbionts in the deep terrestrial subsurface.</title>
        <authorList>
            <person name="Probst A.J."/>
            <person name="Ladd B."/>
            <person name="Jarett J.K."/>
            <person name="Geller-Mcgrath D.E."/>
            <person name="Sieber C.M.K."/>
            <person name="Emerson J.B."/>
            <person name="Anantharaman K."/>
            <person name="Thomas B.C."/>
            <person name="Malmstrom R."/>
            <person name="Stieglmeier M."/>
            <person name="Klingl A."/>
            <person name="Woyke T."/>
            <person name="Ryan C.M."/>
            <person name="Banfield J.F."/>
        </authorList>
    </citation>
    <scope>NUCLEOTIDE SEQUENCE [LARGE SCALE GENOMIC DNA]</scope>
</reference>
<protein>
    <recommendedName>
        <fullName evidence="4">Cation-transporting P-type ATPase C-terminal domain-containing protein</fullName>
    </recommendedName>
</protein>
<gene>
    <name evidence="2" type="ORF">COU06_00360</name>
</gene>
<proteinExistence type="predicted"/>
<name>A0A2M6WKV0_9BACT</name>
<accession>A0A2M6WKV0</accession>
<dbReference type="EMBL" id="PFAY01000002">
    <property type="protein sequence ID" value="PIT93410.1"/>
    <property type="molecule type" value="Genomic_DNA"/>
</dbReference>
<evidence type="ECO:0000256" key="1">
    <source>
        <dbReference type="SAM" id="Phobius"/>
    </source>
</evidence>
<evidence type="ECO:0000313" key="3">
    <source>
        <dbReference type="Proteomes" id="UP000229112"/>
    </source>
</evidence>
<comment type="caution">
    <text evidence="2">The sequence shown here is derived from an EMBL/GenBank/DDBJ whole genome shotgun (WGS) entry which is preliminary data.</text>
</comment>
<sequence>LETTNAQLVNTETNIIIRKFTVGAFLFSFSFFFIFIQSVPFIARLTLASAWHFWISFIVVHLFIVVLAFSLKKRKIFK</sequence>
<evidence type="ECO:0000313" key="2">
    <source>
        <dbReference type="EMBL" id="PIT93410.1"/>
    </source>
</evidence>
<feature type="transmembrane region" description="Helical" evidence="1">
    <location>
        <begin position="20"/>
        <end position="39"/>
    </location>
</feature>
<keyword evidence="1" id="KW-0472">Membrane</keyword>
<feature type="transmembrane region" description="Helical" evidence="1">
    <location>
        <begin position="51"/>
        <end position="71"/>
    </location>
</feature>
<organism evidence="2 3">
    <name type="scientific">Candidatus Harrisonbacteria bacterium CG10_big_fil_rev_8_21_14_0_10_38_8</name>
    <dbReference type="NCBI Taxonomy" id="1974582"/>
    <lineage>
        <taxon>Bacteria</taxon>
        <taxon>Candidatus Harrisoniibacteriota</taxon>
    </lineage>
</organism>